<organism evidence="1 2">
    <name type="scientific">Trifolium medium</name>
    <dbReference type="NCBI Taxonomy" id="97028"/>
    <lineage>
        <taxon>Eukaryota</taxon>
        <taxon>Viridiplantae</taxon>
        <taxon>Streptophyta</taxon>
        <taxon>Embryophyta</taxon>
        <taxon>Tracheophyta</taxon>
        <taxon>Spermatophyta</taxon>
        <taxon>Magnoliopsida</taxon>
        <taxon>eudicotyledons</taxon>
        <taxon>Gunneridae</taxon>
        <taxon>Pentapetalae</taxon>
        <taxon>rosids</taxon>
        <taxon>fabids</taxon>
        <taxon>Fabales</taxon>
        <taxon>Fabaceae</taxon>
        <taxon>Papilionoideae</taxon>
        <taxon>50 kb inversion clade</taxon>
        <taxon>NPAAA clade</taxon>
        <taxon>Hologalegina</taxon>
        <taxon>IRL clade</taxon>
        <taxon>Trifolieae</taxon>
        <taxon>Trifolium</taxon>
    </lineage>
</organism>
<dbReference type="Proteomes" id="UP000265520">
    <property type="component" value="Unassembled WGS sequence"/>
</dbReference>
<evidence type="ECO:0000313" key="2">
    <source>
        <dbReference type="Proteomes" id="UP000265520"/>
    </source>
</evidence>
<comment type="caution">
    <text evidence="1">The sequence shown here is derived from an EMBL/GenBank/DDBJ whole genome shotgun (WGS) entry which is preliminary data.</text>
</comment>
<name>A0A392U0R3_9FABA</name>
<evidence type="ECO:0000313" key="1">
    <source>
        <dbReference type="EMBL" id="MCI66939.1"/>
    </source>
</evidence>
<keyword evidence="2" id="KW-1185">Reference proteome</keyword>
<dbReference type="AlphaFoldDB" id="A0A392U0R3"/>
<dbReference type="EMBL" id="LXQA010705475">
    <property type="protein sequence ID" value="MCI66939.1"/>
    <property type="molecule type" value="Genomic_DNA"/>
</dbReference>
<protein>
    <submittedName>
        <fullName evidence="1">Uncharacterized protein</fullName>
    </submittedName>
</protein>
<proteinExistence type="predicted"/>
<reference evidence="1 2" key="1">
    <citation type="journal article" date="2018" name="Front. Plant Sci.">
        <title>Red Clover (Trifolium pratense) and Zigzag Clover (T. medium) - A Picture of Genomic Similarities and Differences.</title>
        <authorList>
            <person name="Dluhosova J."/>
            <person name="Istvanek J."/>
            <person name="Nedelnik J."/>
            <person name="Repkova J."/>
        </authorList>
    </citation>
    <scope>NUCLEOTIDE SEQUENCE [LARGE SCALE GENOMIC DNA]</scope>
    <source>
        <strain evidence="2">cv. 10/8</strain>
        <tissue evidence="1">Leaf</tissue>
    </source>
</reference>
<feature type="non-terminal residue" evidence="1">
    <location>
        <position position="1"/>
    </location>
</feature>
<accession>A0A392U0R3</accession>
<sequence>VGAGAQACSAGLNSACSRPGVGAGAQA</sequence>